<dbReference type="AlphaFoldDB" id="A0A3A8HNB1"/>
<evidence type="ECO:0000313" key="1">
    <source>
        <dbReference type="EMBL" id="NOK34089.1"/>
    </source>
</evidence>
<sequence length="98" mass="10525">MSVTAGQSLQLEGIRFSEVAFVWIRIDGEEIRSRPPFSDAVVVFDELEQSATGSGRYLIFTCACGIAEDGGWKGVEVERGNSTVLAQPAQFTVTLGPA</sequence>
<name>A0A3A8HNB1_9BACT</name>
<proteinExistence type="predicted"/>
<accession>A0A3A8HNB1</accession>
<dbReference type="RefSeq" id="WP_120528301.1">
    <property type="nucleotide sequence ID" value="NZ_JABFJV010000058.1"/>
</dbReference>
<gene>
    <name evidence="1" type="ORF">HMI49_12885</name>
</gene>
<comment type="caution">
    <text evidence="1">The sequence shown here is derived from an EMBL/GenBank/DDBJ whole genome shotgun (WGS) entry which is preliminary data.</text>
</comment>
<dbReference type="EMBL" id="JABFJV010000058">
    <property type="protein sequence ID" value="NOK34089.1"/>
    <property type="molecule type" value="Genomic_DNA"/>
</dbReference>
<keyword evidence="2" id="KW-1185">Reference proteome</keyword>
<organism evidence="1 2">
    <name type="scientific">Corallococcus exercitus</name>
    <dbReference type="NCBI Taxonomy" id="2316736"/>
    <lineage>
        <taxon>Bacteria</taxon>
        <taxon>Pseudomonadati</taxon>
        <taxon>Myxococcota</taxon>
        <taxon>Myxococcia</taxon>
        <taxon>Myxococcales</taxon>
        <taxon>Cystobacterineae</taxon>
        <taxon>Myxococcaceae</taxon>
        <taxon>Corallococcus</taxon>
    </lineage>
</organism>
<dbReference type="OrthoDB" id="1148993at2"/>
<reference evidence="1 2" key="1">
    <citation type="submission" date="2020-05" db="EMBL/GenBank/DDBJ databases">
        <authorList>
            <person name="Whitworth D."/>
        </authorList>
    </citation>
    <scope>NUCLEOTIDE SEQUENCE [LARGE SCALE GENOMIC DNA]</scope>
    <source>
        <strain evidence="1 2">AB043B</strain>
    </source>
</reference>
<evidence type="ECO:0000313" key="2">
    <source>
        <dbReference type="Proteomes" id="UP000563426"/>
    </source>
</evidence>
<dbReference type="Proteomes" id="UP000563426">
    <property type="component" value="Unassembled WGS sequence"/>
</dbReference>
<protein>
    <submittedName>
        <fullName evidence="1">Uncharacterized protein</fullName>
    </submittedName>
</protein>